<feature type="transmembrane region" description="Helical" evidence="12">
    <location>
        <begin position="41"/>
        <end position="63"/>
    </location>
</feature>
<dbReference type="KEGG" id="dpa:109538959"/>
<feature type="transmembrane region" description="Helical" evidence="12">
    <location>
        <begin position="243"/>
        <end position="266"/>
    </location>
</feature>
<dbReference type="InterPro" id="IPR000276">
    <property type="entry name" value="GPCR_Rhodpsn"/>
</dbReference>
<keyword evidence="5 12" id="KW-1133">Transmembrane helix</keyword>
<dbReference type="Pfam" id="PF00001">
    <property type="entry name" value="7tm_1"/>
    <property type="match status" value="1"/>
</dbReference>
<dbReference type="SUPFAM" id="SSF81321">
    <property type="entry name" value="Family A G protein-coupled receptor-like"/>
    <property type="match status" value="1"/>
</dbReference>
<evidence type="ECO:0000313" key="15">
    <source>
        <dbReference type="Proteomes" id="UP000019118"/>
    </source>
</evidence>
<dbReference type="InterPro" id="IPR050569">
    <property type="entry name" value="TAAR"/>
</dbReference>
<evidence type="ECO:0000256" key="8">
    <source>
        <dbReference type="ARBA" id="ARBA00023170"/>
    </source>
</evidence>
<feature type="compositionally biased region" description="Basic and acidic residues" evidence="11">
    <location>
        <begin position="528"/>
        <end position="539"/>
    </location>
</feature>
<dbReference type="EnsemblMetazoa" id="XM_019906422.1">
    <property type="protein sequence ID" value="XP_019761981.1"/>
    <property type="gene ID" value="LOC109538959"/>
</dbReference>
<dbReference type="PROSITE" id="PS50262">
    <property type="entry name" value="G_PROTEIN_RECEP_F1_2"/>
    <property type="match status" value="1"/>
</dbReference>
<evidence type="ECO:0000256" key="11">
    <source>
        <dbReference type="SAM" id="MobiDB-lite"/>
    </source>
</evidence>
<evidence type="ECO:0000256" key="7">
    <source>
        <dbReference type="ARBA" id="ARBA00023136"/>
    </source>
</evidence>
<evidence type="ECO:0000256" key="10">
    <source>
        <dbReference type="RuleBase" id="RU000688"/>
    </source>
</evidence>
<keyword evidence="7 12" id="KW-0472">Membrane</keyword>
<accession>A0AAR5PLR3</accession>
<evidence type="ECO:0000256" key="5">
    <source>
        <dbReference type="ARBA" id="ARBA00022989"/>
    </source>
</evidence>
<feature type="transmembrane region" description="Helical" evidence="12">
    <location>
        <begin position="164"/>
        <end position="191"/>
    </location>
</feature>
<feature type="transmembrane region" description="Helical" evidence="12">
    <location>
        <begin position="119"/>
        <end position="139"/>
    </location>
</feature>
<proteinExistence type="inferred from homology"/>
<feature type="transmembrane region" description="Helical" evidence="12">
    <location>
        <begin position="75"/>
        <end position="98"/>
    </location>
</feature>
<name>A0AAR5PLR3_DENPD</name>
<dbReference type="InterPro" id="IPR017452">
    <property type="entry name" value="GPCR_Rhodpsn_7TM"/>
</dbReference>
<evidence type="ECO:0000256" key="4">
    <source>
        <dbReference type="ARBA" id="ARBA00022692"/>
    </source>
</evidence>
<keyword evidence="4 10" id="KW-0812">Transmembrane</keyword>
<comment type="similarity">
    <text evidence="2 10">Belongs to the G-protein coupled receptor 1 family.</text>
</comment>
<dbReference type="GeneID" id="109538959"/>
<feature type="transmembrane region" description="Helical" evidence="12">
    <location>
        <begin position="6"/>
        <end position="29"/>
    </location>
</feature>
<keyword evidence="9 10" id="KW-0807">Transducer</keyword>
<keyword evidence="6 10" id="KW-0297">G-protein coupled receptor</keyword>
<dbReference type="PANTHER" id="PTHR24249:SF406">
    <property type="entry name" value="G-PROTEIN COUPLED RECEPTORS FAMILY 1 PROFILE DOMAIN-CONTAINING PROTEIN"/>
    <property type="match status" value="1"/>
</dbReference>
<evidence type="ECO:0000256" key="6">
    <source>
        <dbReference type="ARBA" id="ARBA00023040"/>
    </source>
</evidence>
<dbReference type="GO" id="GO:0005886">
    <property type="term" value="C:plasma membrane"/>
    <property type="evidence" value="ECO:0007669"/>
    <property type="project" value="UniProtKB-SubCell"/>
</dbReference>
<dbReference type="PROSITE" id="PS00237">
    <property type="entry name" value="G_PROTEIN_RECEP_F1_1"/>
    <property type="match status" value="1"/>
</dbReference>
<feature type="domain" description="G-protein coupled receptors family 1 profile" evidence="13">
    <location>
        <begin position="19"/>
        <end position="308"/>
    </location>
</feature>
<dbReference type="GO" id="GO:0004930">
    <property type="term" value="F:G protein-coupled receptor activity"/>
    <property type="evidence" value="ECO:0007669"/>
    <property type="project" value="UniProtKB-KW"/>
</dbReference>
<keyword evidence="8 10" id="KW-0675">Receptor</keyword>
<dbReference type="AlphaFoldDB" id="A0AAR5PLR3"/>
<dbReference type="PRINTS" id="PR00237">
    <property type="entry name" value="GPCRRHODOPSN"/>
</dbReference>
<protein>
    <recommendedName>
        <fullName evidence="13">G-protein coupled receptors family 1 profile domain-containing protein</fullName>
    </recommendedName>
</protein>
<reference evidence="14" key="2">
    <citation type="submission" date="2024-08" db="UniProtKB">
        <authorList>
            <consortium name="EnsemblMetazoa"/>
        </authorList>
    </citation>
    <scope>IDENTIFICATION</scope>
</reference>
<evidence type="ECO:0000256" key="2">
    <source>
        <dbReference type="ARBA" id="ARBA00010663"/>
    </source>
</evidence>
<feature type="region of interest" description="Disordered" evidence="11">
    <location>
        <begin position="499"/>
        <end position="577"/>
    </location>
</feature>
<evidence type="ECO:0000313" key="14">
    <source>
        <dbReference type="EnsemblMetazoa" id="XP_019761979.1"/>
    </source>
</evidence>
<evidence type="ECO:0000256" key="12">
    <source>
        <dbReference type="SAM" id="Phobius"/>
    </source>
</evidence>
<dbReference type="Proteomes" id="UP000019118">
    <property type="component" value="Unassembled WGS sequence"/>
</dbReference>
<keyword evidence="3" id="KW-1003">Cell membrane</keyword>
<evidence type="ECO:0000256" key="1">
    <source>
        <dbReference type="ARBA" id="ARBA00004651"/>
    </source>
</evidence>
<keyword evidence="15" id="KW-1185">Reference proteome</keyword>
<evidence type="ECO:0000256" key="9">
    <source>
        <dbReference type="ARBA" id="ARBA00023224"/>
    </source>
</evidence>
<feature type="region of interest" description="Disordered" evidence="11">
    <location>
        <begin position="472"/>
        <end position="491"/>
    </location>
</feature>
<reference evidence="15" key="1">
    <citation type="journal article" date="2013" name="Genome Biol.">
        <title>Draft genome of the mountain pine beetle, Dendroctonus ponderosae Hopkins, a major forest pest.</title>
        <authorList>
            <person name="Keeling C.I."/>
            <person name="Yuen M.M."/>
            <person name="Liao N.Y."/>
            <person name="Docking T.R."/>
            <person name="Chan S.K."/>
            <person name="Taylor G.A."/>
            <person name="Palmquist D.L."/>
            <person name="Jackman S.D."/>
            <person name="Nguyen A."/>
            <person name="Li M."/>
            <person name="Henderson H."/>
            <person name="Janes J.K."/>
            <person name="Zhao Y."/>
            <person name="Pandoh P."/>
            <person name="Moore R."/>
            <person name="Sperling F.A."/>
            <person name="Huber D.P."/>
            <person name="Birol I."/>
            <person name="Jones S.J."/>
            <person name="Bohlmann J."/>
        </authorList>
    </citation>
    <scope>NUCLEOTIDE SEQUENCE</scope>
</reference>
<evidence type="ECO:0000259" key="13">
    <source>
        <dbReference type="PROSITE" id="PS50262"/>
    </source>
</evidence>
<dbReference type="CDD" id="cd00637">
    <property type="entry name" value="7tm_classA_rhodopsin-like"/>
    <property type="match status" value="1"/>
</dbReference>
<dbReference type="PANTHER" id="PTHR24249">
    <property type="entry name" value="HISTAMINE RECEPTOR-RELATED G-PROTEIN COUPLED RECEPTOR"/>
    <property type="match status" value="1"/>
</dbReference>
<organism evidence="14 15">
    <name type="scientific">Dendroctonus ponderosae</name>
    <name type="common">Mountain pine beetle</name>
    <dbReference type="NCBI Taxonomy" id="77166"/>
    <lineage>
        <taxon>Eukaryota</taxon>
        <taxon>Metazoa</taxon>
        <taxon>Ecdysozoa</taxon>
        <taxon>Arthropoda</taxon>
        <taxon>Hexapoda</taxon>
        <taxon>Insecta</taxon>
        <taxon>Pterygota</taxon>
        <taxon>Neoptera</taxon>
        <taxon>Endopterygota</taxon>
        <taxon>Coleoptera</taxon>
        <taxon>Polyphaga</taxon>
        <taxon>Cucujiformia</taxon>
        <taxon>Curculionidae</taxon>
        <taxon>Scolytinae</taxon>
        <taxon>Dendroctonus</taxon>
    </lineage>
</organism>
<dbReference type="EnsemblMetazoa" id="XM_019906420.1">
    <property type="protein sequence ID" value="XP_019761979.1"/>
    <property type="gene ID" value="LOC109538959"/>
</dbReference>
<dbReference type="Gene3D" id="1.20.1070.10">
    <property type="entry name" value="Rhodopsin 7-helix transmembrane proteins"/>
    <property type="match status" value="1"/>
</dbReference>
<comment type="subcellular location">
    <subcellularLocation>
        <location evidence="1">Cell membrane</location>
        <topology evidence="1">Multi-pass membrane protein</topology>
    </subcellularLocation>
</comment>
<sequence length="638" mass="71088">MTLILSVVLTIICTIGIAFNGYTVLVILLTRQVNTANNILLLHLGIINIFIGILFLIFCLPGIKGTEWASAGAPCAVNGFFFTLLHPLALWTICGLNCDRYYAIAAPLHYTHIVSTRKVLVGLFLGWINSILLAIPPLFNAAPYRYLSGLGACAPEFRTGIASVWYAAAYTGFTLLLPATVFICCNVKILIIARYHRHRIASAIFEVALSAQVTITHQRNPFFVPTVTAPAAGGPKLRGSNPILAVFLLVASFLLMCVPYYILVLYEAASYALNIGRTELVEVSNIHHFYMAAGTLLICSPAVNGYLYGLKNKSLRKAFMNYWRKKQTKNEVHHEIQARTPSTCGSRRPSLTPFGVFTRNPNVSRRMSETLIDVNKSLRSPRSKIKRNTSEVIWRPASANSLNLSPKDEAPSQSMKQTISCNTLRVPEEIQIGTEEELKTAGQKEEPFEPIPKIYSPSNLLLKIFKFDEKIIKKPPNSPPNDSDGSPKRSPRILITRAFSEESEKSSQGNSPHRDINRKLSNSASNLIEKKLRQIKYQDEETDSDCAKSNSTTKPLLGSCSLSNRSSESSETSGSSGKIYMNLDERRMSMDVADQESNEEQLLLTWNSHKRYHKPEDARRSQKSNIMKVTVQTKEIVL</sequence>
<evidence type="ECO:0000256" key="3">
    <source>
        <dbReference type="ARBA" id="ARBA00022475"/>
    </source>
</evidence>
<feature type="transmembrane region" description="Helical" evidence="12">
    <location>
        <begin position="286"/>
        <end position="310"/>
    </location>
</feature>
<feature type="compositionally biased region" description="Low complexity" evidence="11">
    <location>
        <begin position="556"/>
        <end position="577"/>
    </location>
</feature>